<accession>A0A7X0JKN6</accession>
<name>A0A7X0JKN6_9HYPH</name>
<keyword evidence="1" id="KW-0812">Transmembrane</keyword>
<protein>
    <submittedName>
        <fullName evidence="2">Uncharacterized protein</fullName>
    </submittedName>
</protein>
<dbReference type="Proteomes" id="UP000585437">
    <property type="component" value="Unassembled WGS sequence"/>
</dbReference>
<keyword evidence="3" id="KW-1185">Reference proteome</keyword>
<organism evidence="2 3">
    <name type="scientific">Rhizobium soli</name>
    <dbReference type="NCBI Taxonomy" id="424798"/>
    <lineage>
        <taxon>Bacteria</taxon>
        <taxon>Pseudomonadati</taxon>
        <taxon>Pseudomonadota</taxon>
        <taxon>Alphaproteobacteria</taxon>
        <taxon>Hyphomicrobiales</taxon>
        <taxon>Rhizobiaceae</taxon>
        <taxon>Rhizobium/Agrobacterium group</taxon>
        <taxon>Rhizobium</taxon>
    </lineage>
</organism>
<evidence type="ECO:0000256" key="1">
    <source>
        <dbReference type="SAM" id="Phobius"/>
    </source>
</evidence>
<evidence type="ECO:0000313" key="3">
    <source>
        <dbReference type="Proteomes" id="UP000585437"/>
    </source>
</evidence>
<evidence type="ECO:0000313" key="2">
    <source>
        <dbReference type="EMBL" id="MBB6509368.1"/>
    </source>
</evidence>
<keyword evidence="1" id="KW-1133">Transmembrane helix</keyword>
<reference evidence="2 3" key="1">
    <citation type="submission" date="2020-08" db="EMBL/GenBank/DDBJ databases">
        <title>The Agave Microbiome: Exploring the role of microbial communities in plant adaptations to desert environments.</title>
        <authorList>
            <person name="Partida-Martinez L.P."/>
        </authorList>
    </citation>
    <scope>NUCLEOTIDE SEQUENCE [LARGE SCALE GENOMIC DNA]</scope>
    <source>
        <strain evidence="2 3">AS3.12</strain>
    </source>
</reference>
<dbReference type="EMBL" id="JACHBU010000004">
    <property type="protein sequence ID" value="MBB6509368.1"/>
    <property type="molecule type" value="Genomic_DNA"/>
</dbReference>
<gene>
    <name evidence="2" type="ORF">F4695_002725</name>
</gene>
<sequence length="43" mass="4540">MTTIFAVLALDIAIPALVLSLMALSRWVVTLDLSPAEPEGETA</sequence>
<proteinExistence type="predicted"/>
<feature type="transmembrane region" description="Helical" evidence="1">
    <location>
        <begin position="7"/>
        <end position="29"/>
    </location>
</feature>
<keyword evidence="1" id="KW-0472">Membrane</keyword>
<comment type="caution">
    <text evidence="2">The sequence shown here is derived from an EMBL/GenBank/DDBJ whole genome shotgun (WGS) entry which is preliminary data.</text>
</comment>
<dbReference type="AlphaFoldDB" id="A0A7X0JKN6"/>